<organism evidence="4">
    <name type="scientific">Sinorhizobium medicae</name>
    <dbReference type="NCBI Taxonomy" id="110321"/>
    <lineage>
        <taxon>Bacteria</taxon>
        <taxon>Pseudomonadati</taxon>
        <taxon>Pseudomonadota</taxon>
        <taxon>Alphaproteobacteria</taxon>
        <taxon>Hyphomicrobiales</taxon>
        <taxon>Rhizobiaceae</taxon>
        <taxon>Sinorhizobium/Ensifer group</taxon>
        <taxon>Sinorhizobium</taxon>
    </lineage>
</organism>
<comment type="similarity">
    <text evidence="1">Belongs to the GST superfamily.</text>
</comment>
<protein>
    <recommendedName>
        <fullName evidence="5">Glutathione S-transferase</fullName>
    </recommendedName>
</protein>
<name>A0A508WUK0_9HYPH</name>
<feature type="domain" description="GST N-terminal" evidence="2">
    <location>
        <begin position="35"/>
        <end position="154"/>
    </location>
</feature>
<dbReference type="AlphaFoldDB" id="A0A508WUK0"/>
<evidence type="ECO:0000313" key="4">
    <source>
        <dbReference type="EMBL" id="VTZ59329.1"/>
    </source>
</evidence>
<dbReference type="PROSITE" id="PS50404">
    <property type="entry name" value="GST_NTER"/>
    <property type="match status" value="1"/>
</dbReference>
<dbReference type="GO" id="GO:0000266">
    <property type="term" value="P:mitochondrial fission"/>
    <property type="evidence" value="ECO:0007669"/>
    <property type="project" value="TreeGrafter"/>
</dbReference>
<dbReference type="PROSITE" id="PS50405">
    <property type="entry name" value="GST_CTER"/>
    <property type="match status" value="1"/>
</dbReference>
<dbReference type="Gene3D" id="3.40.30.10">
    <property type="entry name" value="Glutaredoxin"/>
    <property type="match status" value="1"/>
</dbReference>
<evidence type="ECO:0000256" key="1">
    <source>
        <dbReference type="ARBA" id="ARBA00007409"/>
    </source>
</evidence>
<evidence type="ECO:0000259" key="2">
    <source>
        <dbReference type="PROSITE" id="PS50404"/>
    </source>
</evidence>
<dbReference type="InterPro" id="IPR036282">
    <property type="entry name" value="Glutathione-S-Trfase_C_sf"/>
</dbReference>
<reference evidence="4" key="1">
    <citation type="submission" date="2019-06" db="EMBL/GenBank/DDBJ databases">
        <authorList>
            <person name="Le Quere A."/>
            <person name="Colella S."/>
        </authorList>
    </citation>
    <scope>NUCLEOTIDE SEQUENCE</scope>
    <source>
        <strain evidence="4">EmedicaeMD41</strain>
    </source>
</reference>
<evidence type="ECO:0008006" key="5">
    <source>
        <dbReference type="Google" id="ProtNLM"/>
    </source>
</evidence>
<dbReference type="InterPro" id="IPR010987">
    <property type="entry name" value="Glutathione-S-Trfase_C-like"/>
</dbReference>
<dbReference type="EMBL" id="CABFNB010000009">
    <property type="protein sequence ID" value="VTZ59329.1"/>
    <property type="molecule type" value="Genomic_DNA"/>
</dbReference>
<dbReference type="GO" id="GO:0008053">
    <property type="term" value="P:mitochondrial fusion"/>
    <property type="evidence" value="ECO:0007669"/>
    <property type="project" value="TreeGrafter"/>
</dbReference>
<evidence type="ECO:0000259" key="3">
    <source>
        <dbReference type="PROSITE" id="PS50405"/>
    </source>
</evidence>
<dbReference type="GO" id="GO:0006626">
    <property type="term" value="P:protein targeting to mitochondrion"/>
    <property type="evidence" value="ECO:0007669"/>
    <property type="project" value="TreeGrafter"/>
</dbReference>
<dbReference type="Gene3D" id="1.20.1050.10">
    <property type="match status" value="1"/>
</dbReference>
<dbReference type="PANTHER" id="PTHR44188">
    <property type="entry name" value="GDAP1, ISOFORM A"/>
    <property type="match status" value="1"/>
</dbReference>
<gene>
    <name evidence="4" type="ORF">EMEDMD4_1060011</name>
</gene>
<dbReference type="PANTHER" id="PTHR44188:SF1">
    <property type="entry name" value="GDAP1, ISOFORM A"/>
    <property type="match status" value="1"/>
</dbReference>
<dbReference type="InterPro" id="IPR004045">
    <property type="entry name" value="Glutathione_S-Trfase_N"/>
</dbReference>
<sequence length="342" mass="37791">MDRSKLEEMIELAQKGILENSRVGTIRNPDGEQKGRFVLFHAAMSFCSQKVRATLAQRGAAFESNEMLILARRLPAGALIPAENYSPDYVRLRLQGREAMKVRLVEAYSGISSVSNSGLDPCAVPTLVDLDAAEVVVDSLRICIHIDAVLPGSNRLVPANPVQLQNVQRQLNAVDLTPHPGLLYGFHPEDDRRPQAIKQAMSSVYEEKLEALTSLIKANEGDGELVAAYQAKIAKETGGRDVRCDPGFQNTLRAATRNILLELDKDLRQNQYAWLCAPHLTLADLFWAVSLVRLKYLGLAKLWSDLPTIDAYLERLLELPSVQSEVLASTISSMPRSDYLAA</sequence>
<dbReference type="SUPFAM" id="SSF47616">
    <property type="entry name" value="GST C-terminal domain-like"/>
    <property type="match status" value="1"/>
</dbReference>
<dbReference type="Proteomes" id="UP000507954">
    <property type="component" value="Unassembled WGS sequence"/>
</dbReference>
<feature type="domain" description="GST C-terminal" evidence="3">
    <location>
        <begin position="190"/>
        <end position="339"/>
    </location>
</feature>
<accession>A0A508WUK0</accession>
<proteinExistence type="inferred from homology"/>